<comment type="caution">
    <text evidence="2">The sequence shown here is derived from an EMBL/GenBank/DDBJ whole genome shotgun (WGS) entry which is preliminary data.</text>
</comment>
<name>A0A7V3ZUZ2_UNCW3</name>
<evidence type="ECO:0000313" key="2">
    <source>
        <dbReference type="EMBL" id="HGK63567.1"/>
    </source>
</evidence>
<dbReference type="GO" id="GO:0016810">
    <property type="term" value="F:hydrolase activity, acting on carbon-nitrogen (but not peptide) bonds"/>
    <property type="evidence" value="ECO:0007669"/>
    <property type="project" value="InterPro"/>
</dbReference>
<dbReference type="Gene3D" id="2.30.40.10">
    <property type="entry name" value="Urease, subunit C, domain 1"/>
    <property type="match status" value="1"/>
</dbReference>
<evidence type="ECO:0000259" key="1">
    <source>
        <dbReference type="Pfam" id="PF07969"/>
    </source>
</evidence>
<dbReference type="InterPro" id="IPR032466">
    <property type="entry name" value="Metal_Hydrolase"/>
</dbReference>
<dbReference type="SUPFAM" id="SSF51338">
    <property type="entry name" value="Composite domain of metallo-dependent hydrolases"/>
    <property type="match status" value="1"/>
</dbReference>
<gene>
    <name evidence="2" type="ORF">ENU74_03125</name>
</gene>
<protein>
    <submittedName>
        <fullName evidence="2">Amidohydrolase</fullName>
    </submittedName>
</protein>
<dbReference type="Pfam" id="PF07969">
    <property type="entry name" value="Amidohydro_3"/>
    <property type="match status" value="1"/>
</dbReference>
<dbReference type="EMBL" id="DTDR01000082">
    <property type="protein sequence ID" value="HGK63567.1"/>
    <property type="molecule type" value="Genomic_DNA"/>
</dbReference>
<feature type="domain" description="Amidohydrolase 3" evidence="1">
    <location>
        <begin position="43"/>
        <end position="472"/>
    </location>
</feature>
<dbReference type="InterPro" id="IPR013108">
    <property type="entry name" value="Amidohydro_3"/>
</dbReference>
<dbReference type="Gene3D" id="3.10.310.70">
    <property type="match status" value="1"/>
</dbReference>
<dbReference type="PANTHER" id="PTHR22642">
    <property type="entry name" value="IMIDAZOLONEPROPIONASE"/>
    <property type="match status" value="1"/>
</dbReference>
<dbReference type="InterPro" id="IPR033932">
    <property type="entry name" value="YtcJ-like"/>
</dbReference>
<proteinExistence type="predicted"/>
<accession>A0A7V3ZUZ2</accession>
<keyword evidence="2" id="KW-0378">Hydrolase</keyword>
<dbReference type="Gene3D" id="3.20.20.140">
    <property type="entry name" value="Metal-dependent hydrolases"/>
    <property type="match status" value="1"/>
</dbReference>
<dbReference type="InterPro" id="IPR011059">
    <property type="entry name" value="Metal-dep_hydrolase_composite"/>
</dbReference>
<dbReference type="SUPFAM" id="SSF51556">
    <property type="entry name" value="Metallo-dependent hydrolases"/>
    <property type="match status" value="1"/>
</dbReference>
<dbReference type="AlphaFoldDB" id="A0A7V3ZUZ2"/>
<sequence>MEFLIKGKIYYREEFLEGTLLIKKDKIWRIFLTKEIPRGYPLIDYQDNYIFPGFIDSHIHLLELGLLNIFPDLSEITSLNDLFDIIQEAEKNLSAFPFLLFLNFDLEKIKEKRFPKRKELDKIVNKKIVIISQKDGHTTILNTYGLIKIFNQGFFPGMEVDNYHQPTGVLRGLANEFIHKYYKKYLPVDVKMLAFQEAEKVIIKNGITTFCALVGNEEDNSYELLLENLHRFKTEIIIFPQVKDIKKVKNLGFKRIGGCLLIDGSLSSYTAALSVPYEDNPQTKGILYFSDEDLYHFFKKATEADLQIAVHAIGDEAVKQVIRAYEKFLKNNNLRHRIEHCEVLDSDLIKRIKKLNLIVSCQPAFEYFWGGKGKLYEKRLGKRINFTNPYRSLLNESIILIGGSDAPITPPNPLLGIYSAVNHPNEKERINLKEAIALFTKHGAYGNFLEENKGLIEKGYDADLVILENLPIKDFKIKIKAVFKKGTKIWES</sequence>
<dbReference type="CDD" id="cd01300">
    <property type="entry name" value="YtcJ_like"/>
    <property type="match status" value="1"/>
</dbReference>
<reference evidence="2" key="1">
    <citation type="journal article" date="2020" name="mSystems">
        <title>Genome- and Community-Level Interaction Insights into Carbon Utilization and Element Cycling Functions of Hydrothermarchaeota in Hydrothermal Sediment.</title>
        <authorList>
            <person name="Zhou Z."/>
            <person name="Liu Y."/>
            <person name="Xu W."/>
            <person name="Pan J."/>
            <person name="Luo Z.H."/>
            <person name="Li M."/>
        </authorList>
    </citation>
    <scope>NUCLEOTIDE SEQUENCE [LARGE SCALE GENOMIC DNA]</scope>
    <source>
        <strain evidence="2">SpSt-697</strain>
    </source>
</reference>
<dbReference type="PANTHER" id="PTHR22642:SF22">
    <property type="entry name" value="EXOENZYMES REGULATORY PROTEIN AEPA"/>
    <property type="match status" value="1"/>
</dbReference>
<organism evidence="2">
    <name type="scientific">candidate division WOR-3 bacterium</name>
    <dbReference type="NCBI Taxonomy" id="2052148"/>
    <lineage>
        <taxon>Bacteria</taxon>
        <taxon>Bacteria division WOR-3</taxon>
    </lineage>
</organism>